<sequence length="424" mass="46193">MVPGPGVAGPGAPVPPSVLPAGGMSSEVPYRPGTFGSPNLTLSRDHRFLDFFGLSLFSDDANTVVLGEQQVVRDRYFLQAEYLLWWVQSAHVPALATTATGGGFGFLGQPGTETLLGPGSFGATARSGFRVRGGAWLDDCETCGVDGSFFFLGRRTTTAELDSNQYPTIARPFFAPNLNQEFAELVAYPGLSTGTLRTEMTSFLWGADLNARWAVCNTCDFRSEWFAGFRHLNLQEGLTLTENITAGPQAPDPQGTQIVVQDSFQVHNLFYGGQVGWAANRRFGRFDVDARFSVALGVTHQDLDINGYQQVTRPGQATQNFNGGLLAVGPNLGSFSQNKFSVAPEATVNVGYMVTPTLRAFVGYNFLYWSNVIRPGDQIDRVIDLSYVPNFGSNITPNQNRPLPLFTQTGLWAQGIQFGVQLRW</sequence>
<gene>
    <name evidence="1" type="ORF">FRUB_03966</name>
</gene>
<protein>
    <submittedName>
        <fullName evidence="1">Uncharacterized protein</fullName>
    </submittedName>
</protein>
<dbReference type="AlphaFoldDB" id="A0A225DTL7"/>
<reference evidence="2" key="1">
    <citation type="submission" date="2017-06" db="EMBL/GenBank/DDBJ databases">
        <title>Genome analysis of Fimbriiglobus ruber SP5, the first member of the order Planctomycetales with confirmed chitinolytic capability.</title>
        <authorList>
            <person name="Ravin N.V."/>
            <person name="Rakitin A.L."/>
            <person name="Ivanova A.A."/>
            <person name="Beletsky A.V."/>
            <person name="Kulichevskaya I.S."/>
            <person name="Mardanov A.V."/>
            <person name="Dedysh S.N."/>
        </authorList>
    </citation>
    <scope>NUCLEOTIDE SEQUENCE [LARGE SCALE GENOMIC DNA]</scope>
    <source>
        <strain evidence="2">SP5</strain>
    </source>
</reference>
<dbReference type="InterPro" id="IPR011446">
    <property type="entry name" value="BBP7"/>
</dbReference>
<accession>A0A225DTL7</accession>
<organism evidence="1 2">
    <name type="scientific">Fimbriiglobus ruber</name>
    <dbReference type="NCBI Taxonomy" id="1908690"/>
    <lineage>
        <taxon>Bacteria</taxon>
        <taxon>Pseudomonadati</taxon>
        <taxon>Planctomycetota</taxon>
        <taxon>Planctomycetia</taxon>
        <taxon>Gemmatales</taxon>
        <taxon>Gemmataceae</taxon>
        <taxon>Fimbriiglobus</taxon>
    </lineage>
</organism>
<proteinExistence type="predicted"/>
<keyword evidence="2" id="KW-1185">Reference proteome</keyword>
<dbReference type="Proteomes" id="UP000214646">
    <property type="component" value="Unassembled WGS sequence"/>
</dbReference>
<evidence type="ECO:0000313" key="2">
    <source>
        <dbReference type="Proteomes" id="UP000214646"/>
    </source>
</evidence>
<comment type="caution">
    <text evidence="1">The sequence shown here is derived from an EMBL/GenBank/DDBJ whole genome shotgun (WGS) entry which is preliminary data.</text>
</comment>
<dbReference type="Pfam" id="PF07585">
    <property type="entry name" value="BBP7"/>
    <property type="match status" value="1"/>
</dbReference>
<dbReference type="EMBL" id="NIDE01000005">
    <property type="protein sequence ID" value="OWK41888.1"/>
    <property type="molecule type" value="Genomic_DNA"/>
</dbReference>
<evidence type="ECO:0000313" key="1">
    <source>
        <dbReference type="EMBL" id="OWK41888.1"/>
    </source>
</evidence>
<name>A0A225DTL7_9BACT</name>